<feature type="domain" description="Hemerythrin-like" evidence="5">
    <location>
        <begin position="19"/>
        <end position="153"/>
    </location>
</feature>
<dbReference type="GO" id="GO:0046872">
    <property type="term" value="F:metal ion binding"/>
    <property type="evidence" value="ECO:0007669"/>
    <property type="project" value="UniProtKB-KW"/>
</dbReference>
<organism evidence="6 7">
    <name type="scientific">Pseudidiomarina salinarum</name>
    <dbReference type="NCBI Taxonomy" id="435908"/>
    <lineage>
        <taxon>Bacteria</taxon>
        <taxon>Pseudomonadati</taxon>
        <taxon>Pseudomonadota</taxon>
        <taxon>Gammaproteobacteria</taxon>
        <taxon>Alteromonadales</taxon>
        <taxon>Idiomarinaceae</taxon>
        <taxon>Pseudidiomarina</taxon>
    </lineage>
</organism>
<dbReference type="Pfam" id="PF01814">
    <property type="entry name" value="Hemerythrin"/>
    <property type="match status" value="1"/>
</dbReference>
<evidence type="ECO:0000256" key="2">
    <source>
        <dbReference type="ARBA" id="ARBA00022490"/>
    </source>
</evidence>
<gene>
    <name evidence="6" type="ORF">IDSA_09350</name>
</gene>
<keyword evidence="7" id="KW-1185">Reference proteome</keyword>
<keyword evidence="2" id="KW-0963">Cytoplasm</keyword>
<sequence length="175" mass="19662">MNTASLQHWREQPVRDLIEHILENYHQKHRQQLPDLINLSRKVESVHGDHPLAPAGLADHLSEMFQELESHMMKEEQILFPMLAGGIYPSGPINVMEEEHEQHEAMLEQLMVLAHQCKTPAGACGSWTALYAGVMELITDLRDHIELENTVLFVQPAPAMRVAAHGEGTCCGSCQ</sequence>
<dbReference type="Gene3D" id="1.20.120.520">
    <property type="entry name" value="nmb1532 protein domain like"/>
    <property type="match status" value="1"/>
</dbReference>
<dbReference type="RefSeq" id="WP_034776091.1">
    <property type="nucleotide sequence ID" value="NZ_JPER01000004.1"/>
</dbReference>
<dbReference type="InterPro" id="IPR019903">
    <property type="entry name" value="RIC_family"/>
</dbReference>
<dbReference type="AlphaFoldDB" id="A0A094L7H3"/>
<evidence type="ECO:0000256" key="3">
    <source>
        <dbReference type="ARBA" id="ARBA00022723"/>
    </source>
</evidence>
<evidence type="ECO:0000256" key="1">
    <source>
        <dbReference type="ARBA" id="ARBA00004496"/>
    </source>
</evidence>
<evidence type="ECO:0000313" key="6">
    <source>
        <dbReference type="EMBL" id="KFZ30718.1"/>
    </source>
</evidence>
<accession>A0A094L7H3</accession>
<dbReference type="eggNOG" id="COG2846">
    <property type="taxonomic scope" value="Bacteria"/>
</dbReference>
<dbReference type="GO" id="GO:0005737">
    <property type="term" value="C:cytoplasm"/>
    <property type="evidence" value="ECO:0007669"/>
    <property type="project" value="UniProtKB-SubCell"/>
</dbReference>
<keyword evidence="4" id="KW-0408">Iron</keyword>
<dbReference type="STRING" id="435908.IDSA_09350"/>
<dbReference type="EMBL" id="JPER01000004">
    <property type="protein sequence ID" value="KFZ30718.1"/>
    <property type="molecule type" value="Genomic_DNA"/>
</dbReference>
<comment type="caution">
    <text evidence="6">The sequence shown here is derived from an EMBL/GenBank/DDBJ whole genome shotgun (WGS) entry which is preliminary data.</text>
</comment>
<name>A0A094L7H3_9GAMM</name>
<evidence type="ECO:0000259" key="5">
    <source>
        <dbReference type="Pfam" id="PF01814"/>
    </source>
</evidence>
<protein>
    <submittedName>
        <fullName evidence="6">Regulator of cell morphoproteinsis and NO signaling</fullName>
    </submittedName>
</protein>
<dbReference type="PANTHER" id="PTHR36438">
    <property type="entry name" value="IRON-SULFUR CLUSTER REPAIR PROTEIN YTFE"/>
    <property type="match status" value="1"/>
</dbReference>
<dbReference type="PANTHER" id="PTHR36438:SF1">
    <property type="entry name" value="IRON-SULFUR CLUSTER REPAIR PROTEIN YTFE"/>
    <property type="match status" value="1"/>
</dbReference>
<dbReference type="InterPro" id="IPR012312">
    <property type="entry name" value="Hemerythrin-like"/>
</dbReference>
<keyword evidence="3" id="KW-0479">Metal-binding</keyword>
<dbReference type="CDD" id="cd12108">
    <property type="entry name" value="Hr-like"/>
    <property type="match status" value="1"/>
</dbReference>
<evidence type="ECO:0000313" key="7">
    <source>
        <dbReference type="Proteomes" id="UP000054363"/>
    </source>
</evidence>
<dbReference type="Proteomes" id="UP000054363">
    <property type="component" value="Unassembled WGS sequence"/>
</dbReference>
<proteinExistence type="predicted"/>
<comment type="subcellular location">
    <subcellularLocation>
        <location evidence="1">Cytoplasm</location>
    </subcellularLocation>
</comment>
<evidence type="ECO:0000256" key="4">
    <source>
        <dbReference type="ARBA" id="ARBA00023004"/>
    </source>
</evidence>
<reference evidence="6 7" key="1">
    <citation type="submission" date="2014-06" db="EMBL/GenBank/DDBJ databases">
        <title>The draft genome sequence of Idiomarina salinarum ISL-52.</title>
        <authorList>
            <person name="Du J."/>
            <person name="Shao Z."/>
        </authorList>
    </citation>
    <scope>NUCLEOTIDE SEQUENCE [LARGE SCALE GENOMIC DNA]</scope>
    <source>
        <strain evidence="6 7">ISL-52</strain>
    </source>
</reference>